<feature type="transmembrane region" description="Helical" evidence="1">
    <location>
        <begin position="137"/>
        <end position="160"/>
    </location>
</feature>
<evidence type="ECO:0000313" key="3">
    <source>
        <dbReference type="Proteomes" id="UP000054921"/>
    </source>
</evidence>
<sequence length="406" mass="46970">MINIKKRIAKINRHSLGILLSLSSASLGMLRDVLLVFIFGFSTLNDILQIYLSLYFVICFFSDPLRLTYLNLIAVRPFKQLICLLLSVVFVFIMFFVGFMMVIKPNLNPYYMFLAALGGFLNLFVSLLVFHKQRFGAYLSSLLVSVTPSFLMIPAVITLAFLPTHFFVLCFLLTFVLIHTIQLFLLTFIRIQNYAPGKMPLCLEDLWFLLRHCISVLGEQLFQIVGRLIFLQLGQGFLTLTSLFMKCLITFRFVFVDSYIGMKISSWSPGSAKDRFLELIDNKHLNFILILALLSICSIDTLNFYFVGLQFLLISIVSCYFSSLHRIVYFKINRSIHNARLVTFTGLVDLFSALFVLLCLKLHVQNHSMLFVYFWYILRLFIEISILRLYFNKFQMNLGKERSAAP</sequence>
<feature type="transmembrane region" description="Helical" evidence="1">
    <location>
        <begin position="311"/>
        <end position="329"/>
    </location>
</feature>
<dbReference type="EMBL" id="LNXW01000013">
    <property type="protein sequence ID" value="KTC80719.1"/>
    <property type="molecule type" value="Genomic_DNA"/>
</dbReference>
<feature type="transmembrane region" description="Helical" evidence="1">
    <location>
        <begin position="285"/>
        <end position="305"/>
    </location>
</feature>
<name>A0A0W0SAZ9_9GAMM</name>
<feature type="transmembrane region" description="Helical" evidence="1">
    <location>
        <begin position="341"/>
        <end position="364"/>
    </location>
</feature>
<gene>
    <name evidence="2" type="ORF">Lche_2739</name>
</gene>
<dbReference type="RefSeq" id="WP_058388090.1">
    <property type="nucleotide sequence ID" value="NZ_LNXW01000013.1"/>
</dbReference>
<dbReference type="Proteomes" id="UP000054921">
    <property type="component" value="Unassembled WGS sequence"/>
</dbReference>
<keyword evidence="1" id="KW-0472">Membrane</keyword>
<dbReference type="PATRIC" id="fig|28084.5.peg.2966"/>
<evidence type="ECO:0000313" key="2">
    <source>
        <dbReference type="EMBL" id="KTC80719.1"/>
    </source>
</evidence>
<dbReference type="AlphaFoldDB" id="A0A0W0SAZ9"/>
<feature type="transmembrane region" description="Helical" evidence="1">
    <location>
        <begin position="370"/>
        <end position="391"/>
    </location>
</feature>
<feature type="transmembrane region" description="Helical" evidence="1">
    <location>
        <begin position="166"/>
        <end position="189"/>
    </location>
</feature>
<organism evidence="2 3">
    <name type="scientific">Legionella cherrii</name>
    <dbReference type="NCBI Taxonomy" id="28084"/>
    <lineage>
        <taxon>Bacteria</taxon>
        <taxon>Pseudomonadati</taxon>
        <taxon>Pseudomonadota</taxon>
        <taxon>Gammaproteobacteria</taxon>
        <taxon>Legionellales</taxon>
        <taxon>Legionellaceae</taxon>
        <taxon>Legionella</taxon>
    </lineage>
</organism>
<keyword evidence="1" id="KW-1133">Transmembrane helix</keyword>
<proteinExistence type="predicted"/>
<feature type="transmembrane region" description="Helical" evidence="1">
    <location>
        <begin position="81"/>
        <end position="103"/>
    </location>
</feature>
<feature type="transmembrane region" description="Helical" evidence="1">
    <location>
        <begin position="47"/>
        <end position="69"/>
    </location>
</feature>
<reference evidence="2 3" key="1">
    <citation type="submission" date="2015-11" db="EMBL/GenBank/DDBJ databases">
        <title>Genomic analysis of 38 Legionella species identifies large and diverse effector repertoires.</title>
        <authorList>
            <person name="Burstein D."/>
            <person name="Amaro F."/>
            <person name="Zusman T."/>
            <person name="Lifshitz Z."/>
            <person name="Cohen O."/>
            <person name="Gilbert J.A."/>
            <person name="Pupko T."/>
            <person name="Shuman H.A."/>
            <person name="Segal G."/>
        </authorList>
    </citation>
    <scope>NUCLEOTIDE SEQUENCE [LARGE SCALE GENOMIC DNA]</scope>
    <source>
        <strain evidence="2 3">ORW</strain>
    </source>
</reference>
<dbReference type="OrthoDB" id="9912335at2"/>
<dbReference type="STRING" id="28084.Lche_2739"/>
<evidence type="ECO:0000256" key="1">
    <source>
        <dbReference type="SAM" id="Phobius"/>
    </source>
</evidence>
<protein>
    <submittedName>
        <fullName evidence="2">Uncharacterized protein</fullName>
    </submittedName>
</protein>
<feature type="transmembrane region" description="Helical" evidence="1">
    <location>
        <begin position="16"/>
        <end position="41"/>
    </location>
</feature>
<accession>A0A0W0SAZ9</accession>
<keyword evidence="1" id="KW-0812">Transmembrane</keyword>
<feature type="transmembrane region" description="Helical" evidence="1">
    <location>
        <begin position="109"/>
        <end position="130"/>
    </location>
</feature>
<comment type="caution">
    <text evidence="2">The sequence shown here is derived from an EMBL/GenBank/DDBJ whole genome shotgun (WGS) entry which is preliminary data.</text>
</comment>